<dbReference type="OrthoDB" id="9970435at2759"/>
<evidence type="ECO:0000313" key="2">
    <source>
        <dbReference type="EMBL" id="KXS18522.1"/>
    </source>
</evidence>
<organism evidence="2 3">
    <name type="scientific">Gonapodya prolifera (strain JEL478)</name>
    <name type="common">Monoblepharis prolifera</name>
    <dbReference type="NCBI Taxonomy" id="1344416"/>
    <lineage>
        <taxon>Eukaryota</taxon>
        <taxon>Fungi</taxon>
        <taxon>Fungi incertae sedis</taxon>
        <taxon>Chytridiomycota</taxon>
        <taxon>Chytridiomycota incertae sedis</taxon>
        <taxon>Monoblepharidomycetes</taxon>
        <taxon>Monoblepharidales</taxon>
        <taxon>Gonapodyaceae</taxon>
        <taxon>Gonapodya</taxon>
    </lineage>
</organism>
<dbReference type="EMBL" id="KQ965742">
    <property type="protein sequence ID" value="KXS18522.1"/>
    <property type="molecule type" value="Genomic_DNA"/>
</dbReference>
<dbReference type="SUPFAM" id="SSF52047">
    <property type="entry name" value="RNI-like"/>
    <property type="match status" value="1"/>
</dbReference>
<dbReference type="InterPro" id="IPR032675">
    <property type="entry name" value="LRR_dom_sf"/>
</dbReference>
<protein>
    <recommendedName>
        <fullName evidence="4">RNI-like protein</fullName>
    </recommendedName>
</protein>
<evidence type="ECO:0000313" key="3">
    <source>
        <dbReference type="Proteomes" id="UP000070544"/>
    </source>
</evidence>
<keyword evidence="3" id="KW-1185">Reference proteome</keyword>
<dbReference type="Gene3D" id="3.80.10.10">
    <property type="entry name" value="Ribonuclease Inhibitor"/>
    <property type="match status" value="1"/>
</dbReference>
<gene>
    <name evidence="2" type="ORF">M427DRAFT_153265</name>
</gene>
<feature type="region of interest" description="Disordered" evidence="1">
    <location>
        <begin position="302"/>
        <end position="326"/>
    </location>
</feature>
<sequence>MRKLSDLCVDAVIHGLVLNGSRLALGSDIPWSPFGRLIFECIMTGWTDRQLDVRAQARLIDAVSSFMLVYPDEIARLTDMLIQRSLRLQDVQLTATRAFGASVPLPLQRLERIASLSSILVRLQLRGCGLQNSDLVYIARLRSLVLLDLRGNADVSDTGVNLLLRVIADASAHSSSSLSSLSSDPTFDGDDLVDSTSSLANLQHINLSLTSVTDHTLLSLFPKFPSLCSFDVSNSEVQAKAMKAFLTKQQNANTHTQTQGRWHILDPGITLFNADDRDIIPPSSKRARDSHTLARHLLQTFPPSTTVSTPHTHGLPRVAWPTEKDDATHNDLARRNIVGLFPGLRHVRTQAEEQWRDGNYLRRFVMTEEANASWKDETERKRAPLPTRIKDAPKLEVVTDPEQVSHAHIVAWEGDRAFTPGTKFGRTGTWRCVKIMVASEHGRGEVADGGAKHLLSSLPTTASSDDLSAPPTSNTRLVSVAERGVNRVARVANVRAKSGGGFFGLERMVNSDVSVAPSPSVFEQKNPFTKTFRRK</sequence>
<dbReference type="AlphaFoldDB" id="A0A139AP69"/>
<proteinExistence type="predicted"/>
<dbReference type="Proteomes" id="UP000070544">
    <property type="component" value="Unassembled WGS sequence"/>
</dbReference>
<evidence type="ECO:0000256" key="1">
    <source>
        <dbReference type="SAM" id="MobiDB-lite"/>
    </source>
</evidence>
<name>A0A139AP69_GONPJ</name>
<evidence type="ECO:0008006" key="4">
    <source>
        <dbReference type="Google" id="ProtNLM"/>
    </source>
</evidence>
<reference evidence="2 3" key="1">
    <citation type="journal article" date="2015" name="Genome Biol. Evol.">
        <title>Phylogenomic analyses indicate that early fungi evolved digesting cell walls of algal ancestors of land plants.</title>
        <authorList>
            <person name="Chang Y."/>
            <person name="Wang S."/>
            <person name="Sekimoto S."/>
            <person name="Aerts A.L."/>
            <person name="Choi C."/>
            <person name="Clum A."/>
            <person name="LaButti K.M."/>
            <person name="Lindquist E.A."/>
            <person name="Yee Ngan C."/>
            <person name="Ohm R.A."/>
            <person name="Salamov A.A."/>
            <person name="Grigoriev I.V."/>
            <person name="Spatafora J.W."/>
            <person name="Berbee M.L."/>
        </authorList>
    </citation>
    <scope>NUCLEOTIDE SEQUENCE [LARGE SCALE GENOMIC DNA]</scope>
    <source>
        <strain evidence="2 3">JEL478</strain>
    </source>
</reference>
<feature type="compositionally biased region" description="Low complexity" evidence="1">
    <location>
        <begin position="302"/>
        <end position="313"/>
    </location>
</feature>
<accession>A0A139AP69</accession>